<dbReference type="InterPro" id="IPR015797">
    <property type="entry name" value="NUDIX_hydrolase-like_dom_sf"/>
</dbReference>
<dbReference type="CDD" id="cd04511">
    <property type="entry name" value="NUDIX_Hydrolase"/>
    <property type="match status" value="1"/>
</dbReference>
<dbReference type="Pfam" id="PF00293">
    <property type="entry name" value="NUDIX"/>
    <property type="match status" value="1"/>
</dbReference>
<sequence length="171" mass="18874">MTPSFSRRVPDGDTVVRDVCDTCGFIAYQNPKIVAGAVVRYGTRILLCKRNIEPARGRWTLPAGYLENGESPVEGALREAFEEATAPIVIDSLLAIYTIRRLSQVQLIYRAHLDAPVFAPGPESQAVALFEPDEIPYEDIAFPTVRWALAHEREPGGPFVNPEIVDPKGPE</sequence>
<dbReference type="Proteomes" id="UP000249590">
    <property type="component" value="Unassembled WGS sequence"/>
</dbReference>
<dbReference type="Gene3D" id="3.90.79.10">
    <property type="entry name" value="Nucleoside Triphosphate Pyrophosphohydrolase"/>
    <property type="match status" value="1"/>
</dbReference>
<dbReference type="InterPro" id="IPR000086">
    <property type="entry name" value="NUDIX_hydrolase_dom"/>
</dbReference>
<organism evidence="2 3">
    <name type="scientific">Acuticoccus sediminis</name>
    <dbReference type="NCBI Taxonomy" id="2184697"/>
    <lineage>
        <taxon>Bacteria</taxon>
        <taxon>Pseudomonadati</taxon>
        <taxon>Pseudomonadota</taxon>
        <taxon>Alphaproteobacteria</taxon>
        <taxon>Hyphomicrobiales</taxon>
        <taxon>Amorphaceae</taxon>
        <taxon>Acuticoccus</taxon>
    </lineage>
</organism>
<name>A0A8B2NNJ8_9HYPH</name>
<dbReference type="EMBL" id="QHHQ01000005">
    <property type="protein sequence ID" value="RAH99447.1"/>
    <property type="molecule type" value="Genomic_DNA"/>
</dbReference>
<gene>
    <name evidence="2" type="ORF">DLJ53_23300</name>
</gene>
<keyword evidence="3" id="KW-1185">Reference proteome</keyword>
<dbReference type="RefSeq" id="WP_111349655.1">
    <property type="nucleotide sequence ID" value="NZ_JAIWKD010000006.1"/>
</dbReference>
<feature type="domain" description="Nudix hydrolase" evidence="1">
    <location>
        <begin position="30"/>
        <end position="152"/>
    </location>
</feature>
<dbReference type="AlphaFoldDB" id="A0A8B2NNJ8"/>
<protein>
    <submittedName>
        <fullName evidence="2">NUDIX hydrolase</fullName>
    </submittedName>
</protein>
<dbReference type="Gene3D" id="2.20.70.10">
    <property type="match status" value="1"/>
</dbReference>
<comment type="caution">
    <text evidence="2">The sequence shown here is derived from an EMBL/GenBank/DDBJ whole genome shotgun (WGS) entry which is preliminary data.</text>
</comment>
<evidence type="ECO:0000313" key="2">
    <source>
        <dbReference type="EMBL" id="RAH99447.1"/>
    </source>
</evidence>
<dbReference type="Pfam" id="PF14803">
    <property type="entry name" value="Zn_ribbon_Nudix"/>
    <property type="match status" value="1"/>
</dbReference>
<accession>A0A8B2NNJ8</accession>
<reference evidence="2 3" key="1">
    <citation type="submission" date="2018-05" db="EMBL/GenBank/DDBJ databases">
        <title>Acuticoccus sediminis sp. nov., isolated from deep-sea sediment of Indian Ocean.</title>
        <authorList>
            <person name="Liu X."/>
            <person name="Lai Q."/>
            <person name="Du Y."/>
            <person name="Sun F."/>
            <person name="Zhang X."/>
            <person name="Wang S."/>
            <person name="Shao Z."/>
        </authorList>
    </citation>
    <scope>NUCLEOTIDE SEQUENCE [LARGE SCALE GENOMIC DNA]</scope>
    <source>
        <strain evidence="2 3">PTG4-2</strain>
    </source>
</reference>
<evidence type="ECO:0000259" key="1">
    <source>
        <dbReference type="PROSITE" id="PS51462"/>
    </source>
</evidence>
<dbReference type="PANTHER" id="PTHR43222:SF2">
    <property type="entry name" value="NUDIX HYDROLASE 23, CHLOROPLASTIC"/>
    <property type="match status" value="1"/>
</dbReference>
<dbReference type="GO" id="GO:0016787">
    <property type="term" value="F:hydrolase activity"/>
    <property type="evidence" value="ECO:0007669"/>
    <property type="project" value="UniProtKB-KW"/>
</dbReference>
<dbReference type="InterPro" id="IPR029401">
    <property type="entry name" value="Nudix_N"/>
</dbReference>
<dbReference type="SUPFAM" id="SSF55811">
    <property type="entry name" value="Nudix"/>
    <property type="match status" value="1"/>
</dbReference>
<keyword evidence="2" id="KW-0378">Hydrolase</keyword>
<proteinExistence type="predicted"/>
<evidence type="ECO:0000313" key="3">
    <source>
        <dbReference type="Proteomes" id="UP000249590"/>
    </source>
</evidence>
<dbReference type="OrthoDB" id="9761969at2"/>
<dbReference type="PANTHER" id="PTHR43222">
    <property type="entry name" value="NUDIX HYDROLASE 23"/>
    <property type="match status" value="1"/>
</dbReference>
<dbReference type="PROSITE" id="PS51462">
    <property type="entry name" value="NUDIX"/>
    <property type="match status" value="1"/>
</dbReference>